<accession>A0A8S5SM10</accession>
<organism evidence="1">
    <name type="scientific">Myoviridae sp. ctPoO4</name>
    <dbReference type="NCBI Taxonomy" id="2827685"/>
    <lineage>
        <taxon>Viruses</taxon>
        <taxon>Duplodnaviria</taxon>
        <taxon>Heunggongvirae</taxon>
        <taxon>Uroviricota</taxon>
        <taxon>Caudoviricetes</taxon>
    </lineage>
</organism>
<proteinExistence type="predicted"/>
<evidence type="ECO:0000313" key="1">
    <source>
        <dbReference type="EMBL" id="DAF52049.1"/>
    </source>
</evidence>
<reference evidence="1" key="1">
    <citation type="journal article" date="2021" name="Proc. Natl. Acad. Sci. U.S.A.">
        <title>A Catalog of Tens of Thousands of Viruses from Human Metagenomes Reveals Hidden Associations with Chronic Diseases.</title>
        <authorList>
            <person name="Tisza M.J."/>
            <person name="Buck C.B."/>
        </authorList>
    </citation>
    <scope>NUCLEOTIDE SEQUENCE</scope>
    <source>
        <strain evidence="1">CtPoO4</strain>
    </source>
</reference>
<name>A0A8S5SM10_9CAUD</name>
<dbReference type="EMBL" id="BK032629">
    <property type="protein sequence ID" value="DAF52049.1"/>
    <property type="molecule type" value="Genomic_DNA"/>
</dbReference>
<sequence length="63" mass="7543">MVKVVPAISFYILSLDFTTKVDKICESSKKPSYFHKQEGYKNIKITLNEKLKINLNYLHRRYF</sequence>
<protein>
    <submittedName>
        <fullName evidence="1">Uncharacterized protein</fullName>
    </submittedName>
</protein>